<accession>A0A934UTG3</accession>
<keyword evidence="3 7" id="KW-0479">Metal-binding</keyword>
<keyword evidence="5" id="KW-0560">Oxidoreductase</keyword>
<dbReference type="InterPro" id="IPR045306">
    <property type="entry name" value="SDH-like"/>
</dbReference>
<dbReference type="FunFam" id="3.40.50.720:FF:000068">
    <property type="entry name" value="Sorbitol dehydrogenase"/>
    <property type="match status" value="1"/>
</dbReference>
<reference evidence="10" key="1">
    <citation type="submission" date="2020-12" db="EMBL/GenBank/DDBJ databases">
        <title>Leucobacter sp. CAS1, isolated from Chromium sludge.</title>
        <authorList>
            <person name="Xu Z."/>
        </authorList>
    </citation>
    <scope>NUCLEOTIDE SEQUENCE</scope>
    <source>
        <strain evidence="10">CSA1</strain>
    </source>
</reference>
<dbReference type="SUPFAM" id="SSF50129">
    <property type="entry name" value="GroES-like"/>
    <property type="match status" value="1"/>
</dbReference>
<dbReference type="Gene3D" id="3.40.50.720">
    <property type="entry name" value="NAD(P)-binding Rossmann-like Domain"/>
    <property type="match status" value="1"/>
</dbReference>
<evidence type="ECO:0000256" key="3">
    <source>
        <dbReference type="ARBA" id="ARBA00022723"/>
    </source>
</evidence>
<keyword evidence="11" id="KW-1185">Reference proteome</keyword>
<dbReference type="Gene3D" id="3.90.180.10">
    <property type="entry name" value="Medium-chain alcohol dehydrogenases, catalytic domain"/>
    <property type="match status" value="1"/>
</dbReference>
<protein>
    <submittedName>
        <fullName evidence="10">NAD(P)-dependent alcohol dehydrogenase</fullName>
    </submittedName>
</protein>
<dbReference type="GO" id="GO:0016616">
    <property type="term" value="F:oxidoreductase activity, acting on the CH-OH group of donors, NAD or NADP as acceptor"/>
    <property type="evidence" value="ECO:0007669"/>
    <property type="project" value="InterPro"/>
</dbReference>
<evidence type="ECO:0000256" key="5">
    <source>
        <dbReference type="ARBA" id="ARBA00023002"/>
    </source>
</evidence>
<dbReference type="Pfam" id="PF00107">
    <property type="entry name" value="ADH_zinc_N"/>
    <property type="match status" value="1"/>
</dbReference>
<dbReference type="InterPro" id="IPR036291">
    <property type="entry name" value="NAD(P)-bd_dom_sf"/>
</dbReference>
<dbReference type="Pfam" id="PF08240">
    <property type="entry name" value="ADH_N"/>
    <property type="match status" value="1"/>
</dbReference>
<keyword evidence="4 7" id="KW-0862">Zinc</keyword>
<dbReference type="Proteomes" id="UP000608530">
    <property type="component" value="Unassembled WGS sequence"/>
</dbReference>
<feature type="domain" description="Alcohol dehydrogenase-like N-terminal" evidence="9">
    <location>
        <begin position="30"/>
        <end position="142"/>
    </location>
</feature>
<dbReference type="CDD" id="cd05285">
    <property type="entry name" value="sorbitol_DH"/>
    <property type="match status" value="1"/>
</dbReference>
<gene>
    <name evidence="10" type="ORF">JD276_04895</name>
</gene>
<comment type="similarity">
    <text evidence="2 7">Belongs to the zinc-containing alcohol dehydrogenase family.</text>
</comment>
<dbReference type="GO" id="GO:0008270">
    <property type="term" value="F:zinc ion binding"/>
    <property type="evidence" value="ECO:0007669"/>
    <property type="project" value="InterPro"/>
</dbReference>
<dbReference type="PROSITE" id="PS00059">
    <property type="entry name" value="ADH_ZINC"/>
    <property type="match status" value="1"/>
</dbReference>
<evidence type="ECO:0000256" key="2">
    <source>
        <dbReference type="ARBA" id="ARBA00008072"/>
    </source>
</evidence>
<name>A0A934UTG3_9MICO</name>
<keyword evidence="6" id="KW-0520">NAD</keyword>
<dbReference type="EMBL" id="JAEHOH010000006">
    <property type="protein sequence ID" value="MBK0418369.1"/>
    <property type="molecule type" value="Genomic_DNA"/>
</dbReference>
<sequence>MTAPETMLASVLVEPGTVELRRVPVPALGAREVLVRVEAVGVCGSDTHFYESGNVGDIVAEGPVILGHETSGTIVAVGADVDPGRVGQLVAVEPQRPCRRCGYCKDGRYHLCPDVEFYAAWPVDGSFSEYAVIDDDFAFPLPPSMTAEEGAMIEPVSVALHACRRAGVFPGARVLVTGAGPIGILTAQVARSCGATEIVVSDPVANRREFALAHGATAVLDPTAEGLAAYAQHFDIYIDASGSPQAILPAFDAIRSGGTACLVGMGRTVLEVPISTIQQREVDLIGTYRYVNTWPAAIDLVASGLVDPAPLVTGRHGLHAVEEALTMGRTDPAAIKTLVVPALTEAEA</sequence>
<dbReference type="PANTHER" id="PTHR43161">
    <property type="entry name" value="SORBITOL DEHYDROGENASE"/>
    <property type="match status" value="1"/>
</dbReference>
<dbReference type="AlphaFoldDB" id="A0A934UTG3"/>
<dbReference type="InterPro" id="IPR013154">
    <property type="entry name" value="ADH-like_N"/>
</dbReference>
<comment type="caution">
    <text evidence="10">The sequence shown here is derived from an EMBL/GenBank/DDBJ whole genome shotgun (WGS) entry which is preliminary data.</text>
</comment>
<evidence type="ECO:0000313" key="10">
    <source>
        <dbReference type="EMBL" id="MBK0418369.1"/>
    </source>
</evidence>
<dbReference type="SUPFAM" id="SSF51735">
    <property type="entry name" value="NAD(P)-binding Rossmann-fold domains"/>
    <property type="match status" value="1"/>
</dbReference>
<dbReference type="InterPro" id="IPR002328">
    <property type="entry name" value="ADH_Zn_CS"/>
</dbReference>
<evidence type="ECO:0000259" key="9">
    <source>
        <dbReference type="Pfam" id="PF08240"/>
    </source>
</evidence>
<dbReference type="InterPro" id="IPR011032">
    <property type="entry name" value="GroES-like_sf"/>
</dbReference>
<evidence type="ECO:0000259" key="8">
    <source>
        <dbReference type="Pfam" id="PF00107"/>
    </source>
</evidence>
<evidence type="ECO:0000256" key="6">
    <source>
        <dbReference type="ARBA" id="ARBA00023027"/>
    </source>
</evidence>
<organism evidence="10 11">
    <name type="scientific">Leucobacter chromiisoli</name>
    <dbReference type="NCBI Taxonomy" id="2796471"/>
    <lineage>
        <taxon>Bacteria</taxon>
        <taxon>Bacillati</taxon>
        <taxon>Actinomycetota</taxon>
        <taxon>Actinomycetes</taxon>
        <taxon>Micrococcales</taxon>
        <taxon>Microbacteriaceae</taxon>
        <taxon>Leucobacter</taxon>
    </lineage>
</organism>
<evidence type="ECO:0000256" key="4">
    <source>
        <dbReference type="ARBA" id="ARBA00022833"/>
    </source>
</evidence>
<comment type="cofactor">
    <cofactor evidence="1 7">
        <name>Zn(2+)</name>
        <dbReference type="ChEBI" id="CHEBI:29105"/>
    </cofactor>
</comment>
<feature type="domain" description="Alcohol dehydrogenase-like C-terminal" evidence="8">
    <location>
        <begin position="181"/>
        <end position="302"/>
    </location>
</feature>
<evidence type="ECO:0000256" key="7">
    <source>
        <dbReference type="RuleBase" id="RU361277"/>
    </source>
</evidence>
<dbReference type="PANTHER" id="PTHR43161:SF9">
    <property type="entry name" value="SORBITOL DEHYDROGENASE"/>
    <property type="match status" value="1"/>
</dbReference>
<dbReference type="RefSeq" id="WP_200114459.1">
    <property type="nucleotide sequence ID" value="NZ_JAEHOH010000006.1"/>
</dbReference>
<dbReference type="InterPro" id="IPR013149">
    <property type="entry name" value="ADH-like_C"/>
</dbReference>
<proteinExistence type="inferred from homology"/>
<evidence type="ECO:0000313" key="11">
    <source>
        <dbReference type="Proteomes" id="UP000608530"/>
    </source>
</evidence>
<evidence type="ECO:0000256" key="1">
    <source>
        <dbReference type="ARBA" id="ARBA00001947"/>
    </source>
</evidence>